<dbReference type="SUPFAM" id="SSF56317">
    <property type="entry name" value="Carbon-nitrogen hydrolase"/>
    <property type="match status" value="1"/>
</dbReference>
<dbReference type="Gene3D" id="3.60.110.10">
    <property type="entry name" value="Carbon-nitrogen hydrolase"/>
    <property type="match status" value="1"/>
</dbReference>
<gene>
    <name evidence="2" type="ORF">FGO68_gene2676</name>
</gene>
<organism evidence="2 3">
    <name type="scientific">Halteria grandinella</name>
    <dbReference type="NCBI Taxonomy" id="5974"/>
    <lineage>
        <taxon>Eukaryota</taxon>
        <taxon>Sar</taxon>
        <taxon>Alveolata</taxon>
        <taxon>Ciliophora</taxon>
        <taxon>Intramacronucleata</taxon>
        <taxon>Spirotrichea</taxon>
        <taxon>Stichotrichia</taxon>
        <taxon>Sporadotrichida</taxon>
        <taxon>Halteriidae</taxon>
        <taxon>Halteria</taxon>
    </lineage>
</organism>
<dbReference type="Proteomes" id="UP000785679">
    <property type="component" value="Unassembled WGS sequence"/>
</dbReference>
<dbReference type="GO" id="GO:0008418">
    <property type="term" value="F:protein-N-terminal asparagine amidohydrolase activity"/>
    <property type="evidence" value="ECO:0007669"/>
    <property type="project" value="InterPro"/>
</dbReference>
<evidence type="ECO:0000313" key="3">
    <source>
        <dbReference type="Proteomes" id="UP000785679"/>
    </source>
</evidence>
<dbReference type="InterPro" id="IPR036526">
    <property type="entry name" value="C-N_Hydrolase_sf"/>
</dbReference>
<reference evidence="2" key="1">
    <citation type="submission" date="2019-06" db="EMBL/GenBank/DDBJ databases">
        <authorList>
            <person name="Zheng W."/>
        </authorList>
    </citation>
    <scope>NUCLEOTIDE SEQUENCE</scope>
    <source>
        <strain evidence="2">QDHG01</strain>
    </source>
</reference>
<evidence type="ECO:0000313" key="2">
    <source>
        <dbReference type="EMBL" id="TNV76398.1"/>
    </source>
</evidence>
<comment type="caution">
    <text evidence="2">The sequence shown here is derived from an EMBL/GenBank/DDBJ whole genome shotgun (WGS) entry which is preliminary data.</text>
</comment>
<sequence>MEEAKETRPKLSAVKVAVVQILPAYKDVKKSMVRTEVFVNELTQKDKIDILLQSEMVFTGYKFKDREDIRPFLEKPGLGQTFAWCSAQAIRLNCWVLCGYPELQVNEDGTEHMYNSQMVVDPTGAFVKSYKKHFLYETDKTWAEPGPSFETFDLKLPREDRVLKVGNGICMDINQWEFKSEYELKEFASFHKEQGCQLILHSSAWLDPNEHKNNKEATLSNINYWADRLSPFFDPEKIPIVKQPTYFVFSNRVGTELDTKYIGVSCILQLSPGKPRLLQNLNMIEQGIIIQALLI</sequence>
<proteinExistence type="predicted"/>
<dbReference type="PANTHER" id="PTHR11750:SF26">
    <property type="entry name" value="PROTEIN N-TERMINAL AMIDASE"/>
    <property type="match status" value="1"/>
</dbReference>
<evidence type="ECO:0000259" key="1">
    <source>
        <dbReference type="PROSITE" id="PS50263"/>
    </source>
</evidence>
<dbReference type="PANTHER" id="PTHR11750">
    <property type="entry name" value="PROTEIN N-TERMINAL AMIDASE"/>
    <property type="match status" value="1"/>
</dbReference>
<dbReference type="EMBL" id="RRYP01013669">
    <property type="protein sequence ID" value="TNV76398.1"/>
    <property type="molecule type" value="Genomic_DNA"/>
</dbReference>
<dbReference type="InterPro" id="IPR003010">
    <property type="entry name" value="C-N_Hydrolase"/>
</dbReference>
<dbReference type="Pfam" id="PF00795">
    <property type="entry name" value="CN_hydrolase"/>
    <property type="match status" value="1"/>
</dbReference>
<dbReference type="PROSITE" id="PS50263">
    <property type="entry name" value="CN_HYDROLASE"/>
    <property type="match status" value="1"/>
</dbReference>
<dbReference type="GO" id="GO:0030163">
    <property type="term" value="P:protein catabolic process"/>
    <property type="evidence" value="ECO:0007669"/>
    <property type="project" value="TreeGrafter"/>
</dbReference>
<dbReference type="InterPro" id="IPR039703">
    <property type="entry name" value="Nta1"/>
</dbReference>
<dbReference type="AlphaFoldDB" id="A0A8J8SZV9"/>
<dbReference type="OrthoDB" id="201515at2759"/>
<keyword evidence="3" id="KW-1185">Reference proteome</keyword>
<feature type="domain" description="CN hydrolase" evidence="1">
    <location>
        <begin position="14"/>
        <end position="295"/>
    </location>
</feature>
<protein>
    <recommendedName>
        <fullName evidence="1">CN hydrolase domain-containing protein</fullName>
    </recommendedName>
</protein>
<accession>A0A8J8SZV9</accession>
<name>A0A8J8SZV9_HALGN</name>
<dbReference type="GO" id="GO:0070773">
    <property type="term" value="F:protein-N-terminal glutamine amidohydrolase activity"/>
    <property type="evidence" value="ECO:0007669"/>
    <property type="project" value="InterPro"/>
</dbReference>